<proteinExistence type="predicted"/>
<dbReference type="RefSeq" id="WP_237378597.1">
    <property type="nucleotide sequence ID" value="NZ_CP071793.1"/>
</dbReference>
<keyword evidence="2" id="KW-1185">Reference proteome</keyword>
<protein>
    <submittedName>
        <fullName evidence="1">Uncharacterized protein</fullName>
    </submittedName>
</protein>
<dbReference type="Gene3D" id="2.120.10.30">
    <property type="entry name" value="TolB, C-terminal domain"/>
    <property type="match status" value="1"/>
</dbReference>
<gene>
    <name evidence="1" type="ORF">J3U87_25470</name>
</gene>
<sequence length="745" mass="79674">MAALAQSTDHLVFAGPGDPFNPHARGETETLFSTLAGITNSPNSITSQFFPDQGPKANRYFTIGVDDFIIPEGERWIIEEVRVVGNFTDNGSPQGMNLFVLASNGAGTQPDTIDIFNDADPNVLFLGEGLPFTDADFGDFVIALDAPLILDAGRYFVGVQPIMDSSLFGQWLWTESASAPNSGMTIGNESAWMENFDILGNGACVNQWGARVTDCAITDPDDVSVPERDLAFEIGGSRVTPGITRNAPALLTTSEAGGETSFTLVLDGIPTETVNIQMTSLQPGEAQLVVGEDPLGVTATVSFDTNNWDQEQTVRVVGMDDPFIDPGGPFVVTFAVVTDDLLYASFTLDDLPGGNLDDFCDIFRHDNAVDADASMPSASSNAGRLAYLSTADPLGTNGDGSTEIFLFDTTTLLQQQITNTADRFFSRPFLSGDGLRLTFSSDADLTGQNAAGRVEVFLYELGTFTQITQTTDVNGALAAGISEDGGTLALLSADDLDGANGDGSREAYLYDIAGQSFTQVSVGPANEPTEDVGELIVHRDGEAATYLRGDPADLFQWHRGVGTGNLIRTGHHTRIDGTRDGRRISFISSDNIDNNNPEMNAELYVVDFLSAKRGLPITQVTSSASATVEDAAINNRGLLGFVADGFDPVGTNGDLGKEFFITQMGSGTFEQVTEFADNQATQARFEGIDLGADAKQLIYSFNQDLRQRVFLEGVRPGFMLAVAAWRGEETNTVLTLMPMLCEPAN</sequence>
<dbReference type="SUPFAM" id="SSF82171">
    <property type="entry name" value="DPP6 N-terminal domain-like"/>
    <property type="match status" value="1"/>
</dbReference>
<evidence type="ECO:0000313" key="2">
    <source>
        <dbReference type="Proteomes" id="UP000663929"/>
    </source>
</evidence>
<name>A0A8A4TJH6_SULCO</name>
<organism evidence="1 2">
    <name type="scientific">Sulfidibacter corallicola</name>
    <dbReference type="NCBI Taxonomy" id="2818388"/>
    <lineage>
        <taxon>Bacteria</taxon>
        <taxon>Pseudomonadati</taxon>
        <taxon>Acidobacteriota</taxon>
        <taxon>Holophagae</taxon>
        <taxon>Acanthopleuribacterales</taxon>
        <taxon>Acanthopleuribacteraceae</taxon>
        <taxon>Sulfidibacter</taxon>
    </lineage>
</organism>
<dbReference type="AlphaFoldDB" id="A0A8A4TJH6"/>
<reference evidence="1" key="1">
    <citation type="submission" date="2021-03" db="EMBL/GenBank/DDBJ databases">
        <title>Acanthopleuribacteraceae sp. M133.</title>
        <authorList>
            <person name="Wang G."/>
        </authorList>
    </citation>
    <scope>NUCLEOTIDE SEQUENCE</scope>
    <source>
        <strain evidence="1">M133</strain>
    </source>
</reference>
<dbReference type="EMBL" id="CP071793">
    <property type="protein sequence ID" value="QTD48948.1"/>
    <property type="molecule type" value="Genomic_DNA"/>
</dbReference>
<dbReference type="Proteomes" id="UP000663929">
    <property type="component" value="Chromosome"/>
</dbReference>
<evidence type="ECO:0000313" key="1">
    <source>
        <dbReference type="EMBL" id="QTD48948.1"/>
    </source>
</evidence>
<dbReference type="KEGG" id="scor:J3U87_25470"/>
<dbReference type="InterPro" id="IPR011042">
    <property type="entry name" value="6-blade_b-propeller_TolB-like"/>
</dbReference>
<accession>A0A8A4TJH6</accession>